<feature type="transmembrane region" description="Helical" evidence="7">
    <location>
        <begin position="130"/>
        <end position="150"/>
    </location>
</feature>
<reference evidence="9" key="1">
    <citation type="submission" date="2021-07" db="EMBL/GenBank/DDBJ databases">
        <authorList>
            <person name="Catto M.A."/>
            <person name="Jacobson A."/>
            <person name="Kennedy G."/>
            <person name="Labadie P."/>
            <person name="Hunt B.G."/>
            <person name="Srinivasan R."/>
        </authorList>
    </citation>
    <scope>NUCLEOTIDE SEQUENCE</scope>
    <source>
        <strain evidence="9">PL_HMW_Pooled</strain>
        <tissue evidence="9">Head</tissue>
    </source>
</reference>
<organism evidence="9 10">
    <name type="scientific">Frankliniella fusca</name>
    <dbReference type="NCBI Taxonomy" id="407009"/>
    <lineage>
        <taxon>Eukaryota</taxon>
        <taxon>Metazoa</taxon>
        <taxon>Ecdysozoa</taxon>
        <taxon>Arthropoda</taxon>
        <taxon>Hexapoda</taxon>
        <taxon>Insecta</taxon>
        <taxon>Pterygota</taxon>
        <taxon>Neoptera</taxon>
        <taxon>Paraneoptera</taxon>
        <taxon>Thysanoptera</taxon>
        <taxon>Terebrantia</taxon>
        <taxon>Thripoidea</taxon>
        <taxon>Thripidae</taxon>
        <taxon>Frankliniella</taxon>
    </lineage>
</organism>
<dbReference type="Proteomes" id="UP001219518">
    <property type="component" value="Unassembled WGS sequence"/>
</dbReference>
<dbReference type="GO" id="GO:0015293">
    <property type="term" value="F:symporter activity"/>
    <property type="evidence" value="ECO:0007669"/>
    <property type="project" value="UniProtKB-KW"/>
</dbReference>
<dbReference type="FunFam" id="1.20.1250.20:FF:000003">
    <property type="entry name" value="Solute carrier family 17 member 3"/>
    <property type="match status" value="1"/>
</dbReference>
<dbReference type="InterPro" id="IPR020846">
    <property type="entry name" value="MFS_dom"/>
</dbReference>
<evidence type="ECO:0000256" key="1">
    <source>
        <dbReference type="ARBA" id="ARBA00004141"/>
    </source>
</evidence>
<evidence type="ECO:0000256" key="6">
    <source>
        <dbReference type="ARBA" id="ARBA00023136"/>
    </source>
</evidence>
<feature type="transmembrane region" description="Helical" evidence="7">
    <location>
        <begin position="480"/>
        <end position="498"/>
    </location>
</feature>
<proteinExistence type="predicted"/>
<evidence type="ECO:0000256" key="3">
    <source>
        <dbReference type="ARBA" id="ARBA00022692"/>
    </source>
</evidence>
<keyword evidence="10" id="KW-1185">Reference proteome</keyword>
<feature type="transmembrane region" description="Helical" evidence="7">
    <location>
        <begin position="157"/>
        <end position="179"/>
    </location>
</feature>
<feature type="transmembrane region" description="Helical" evidence="7">
    <location>
        <begin position="218"/>
        <end position="241"/>
    </location>
</feature>
<keyword evidence="6 7" id="KW-0472">Membrane</keyword>
<name>A0AAE1HDL2_9NEOP</name>
<evidence type="ECO:0000256" key="2">
    <source>
        <dbReference type="ARBA" id="ARBA00022448"/>
    </source>
</evidence>
<dbReference type="Gene3D" id="1.20.1250.20">
    <property type="entry name" value="MFS general substrate transporter like domains"/>
    <property type="match status" value="2"/>
</dbReference>
<feature type="transmembrane region" description="Helical" evidence="7">
    <location>
        <begin position="444"/>
        <end position="468"/>
    </location>
</feature>
<dbReference type="AlphaFoldDB" id="A0AAE1HDL2"/>
<keyword evidence="4" id="KW-0769">Symport</keyword>
<evidence type="ECO:0000313" key="10">
    <source>
        <dbReference type="Proteomes" id="UP001219518"/>
    </source>
</evidence>
<keyword evidence="3 7" id="KW-0812">Transmembrane</keyword>
<protein>
    <submittedName>
        <fullName evidence="9">Vesicular glutamate transporter 2.2</fullName>
    </submittedName>
</protein>
<dbReference type="SUPFAM" id="SSF103473">
    <property type="entry name" value="MFS general substrate transporter"/>
    <property type="match status" value="1"/>
</dbReference>
<evidence type="ECO:0000256" key="4">
    <source>
        <dbReference type="ARBA" id="ARBA00022847"/>
    </source>
</evidence>
<feature type="transmembrane region" description="Helical" evidence="7">
    <location>
        <begin position="185"/>
        <end position="206"/>
    </location>
</feature>
<dbReference type="GO" id="GO:0006820">
    <property type="term" value="P:monoatomic anion transport"/>
    <property type="evidence" value="ECO:0007669"/>
    <property type="project" value="TreeGrafter"/>
</dbReference>
<feature type="transmembrane region" description="Helical" evidence="7">
    <location>
        <begin position="311"/>
        <end position="332"/>
    </location>
</feature>
<comment type="subcellular location">
    <subcellularLocation>
        <location evidence="1">Membrane</location>
        <topology evidence="1">Multi-pass membrane protein</topology>
    </subcellularLocation>
</comment>
<dbReference type="Pfam" id="PF07690">
    <property type="entry name" value="MFS_1"/>
    <property type="match status" value="1"/>
</dbReference>
<comment type="caution">
    <text evidence="9">The sequence shown here is derived from an EMBL/GenBank/DDBJ whole genome shotgun (WGS) entry which is preliminary data.</text>
</comment>
<dbReference type="PANTHER" id="PTHR11662:SF79">
    <property type="entry name" value="NA[+]-DEPENDENT INORGANIC PHOSPHATE COTRANSPORTER, ISOFORM A"/>
    <property type="match status" value="1"/>
</dbReference>
<accession>A0AAE1HDL2</accession>
<keyword evidence="5 7" id="KW-1133">Transmembrane helix</keyword>
<dbReference type="PROSITE" id="PS50850">
    <property type="entry name" value="MFS"/>
    <property type="match status" value="1"/>
</dbReference>
<gene>
    <name evidence="9" type="ORF">KUF71_008456</name>
</gene>
<evidence type="ECO:0000256" key="7">
    <source>
        <dbReference type="SAM" id="Phobius"/>
    </source>
</evidence>
<evidence type="ECO:0000256" key="5">
    <source>
        <dbReference type="ARBA" id="ARBA00022989"/>
    </source>
</evidence>
<dbReference type="InterPro" id="IPR011701">
    <property type="entry name" value="MFS"/>
</dbReference>
<feature type="transmembrane region" description="Helical" evidence="7">
    <location>
        <begin position="12"/>
        <end position="38"/>
    </location>
</feature>
<dbReference type="InterPro" id="IPR050382">
    <property type="entry name" value="MFS_Na/Anion_cotransporter"/>
</dbReference>
<reference evidence="9" key="2">
    <citation type="journal article" date="2023" name="BMC Genomics">
        <title>Pest status, molecular evolution, and epigenetic factors derived from the genome assembly of Frankliniella fusca, a thysanopteran phytovirus vector.</title>
        <authorList>
            <person name="Catto M.A."/>
            <person name="Labadie P.E."/>
            <person name="Jacobson A.L."/>
            <person name="Kennedy G.G."/>
            <person name="Srinivasan R."/>
            <person name="Hunt B.G."/>
        </authorList>
    </citation>
    <scope>NUCLEOTIDE SEQUENCE</scope>
    <source>
        <strain evidence="9">PL_HMW_Pooled</strain>
    </source>
</reference>
<dbReference type="GO" id="GO:0016020">
    <property type="term" value="C:membrane"/>
    <property type="evidence" value="ECO:0007669"/>
    <property type="project" value="UniProtKB-SubCell"/>
</dbReference>
<evidence type="ECO:0000259" key="8">
    <source>
        <dbReference type="PROSITE" id="PS50850"/>
    </source>
</evidence>
<dbReference type="InterPro" id="IPR036259">
    <property type="entry name" value="MFS_trans_sf"/>
</dbReference>
<evidence type="ECO:0000313" key="9">
    <source>
        <dbReference type="EMBL" id="KAK3919329.1"/>
    </source>
</evidence>
<dbReference type="CDD" id="cd17318">
    <property type="entry name" value="MFS_SLC17"/>
    <property type="match status" value="1"/>
</dbReference>
<dbReference type="PANTHER" id="PTHR11662">
    <property type="entry name" value="SOLUTE CARRIER FAMILY 17"/>
    <property type="match status" value="1"/>
</dbReference>
<feature type="transmembrane region" description="Helical" evidence="7">
    <location>
        <begin position="247"/>
        <end position="268"/>
    </location>
</feature>
<sequence length="556" mass="60378">MVSGCVTARRVLWVLVFLGFAVNYMIRININIAIVAMVRAPKGKDGAAPLVGQCQRAENAAVAVNNSAAKSFPNKTEVHHAGPPARPGCFRTADALAATTTALWDLTTTGPAPAGEQDEGFDWDERQQGLVLGAFFWLHWVMQVPGGILARRYGTKLVFGLANLIPVLLTLAVPAVAYWDYRALLAVRFLQGLVAGFAWPSMHYMTAQWIPPNERSKFVTAYLGSSVGAALTFPLCGQLIHTWGWESVFYVCGALGVAWYVLWLALVFDSPAKHPRISPEELTYITESLGKSVSQKKIATPWRAILTSRAVWMNIVAQWGGVFGLFTLMTQAPTYFRYIHGWNIRMTGLLSGLPHLMRMLFAWVFSELGDYLLRKGLLSRTNVRKLATFFCDVVQGLLILFLTFSGCNAIAAIVFLTAATAAHGSVSTGPLASIVDISPNFCSIILGISGMISVLPGFISPIIVSQLTFQNQTVEQWQKVFGMTAAQLIVCGVLYCLFAQSELQPWNSPGTSAASGTDDKNGSRNGVSRASLPAIVISGSAHELQPLNGKGEMTRL</sequence>
<dbReference type="EMBL" id="JAHWGI010000978">
    <property type="protein sequence ID" value="KAK3919329.1"/>
    <property type="molecule type" value="Genomic_DNA"/>
</dbReference>
<keyword evidence="2" id="KW-0813">Transport</keyword>
<feature type="domain" description="Major facilitator superfamily (MFS) profile" evidence="8">
    <location>
        <begin position="91"/>
        <end position="504"/>
    </location>
</feature>